<protein>
    <submittedName>
        <fullName evidence="1">Uncharacterized protein</fullName>
    </submittedName>
</protein>
<dbReference type="Proteomes" id="UP001177021">
    <property type="component" value="Unassembled WGS sequence"/>
</dbReference>
<proteinExistence type="predicted"/>
<reference evidence="1" key="1">
    <citation type="submission" date="2023-10" db="EMBL/GenBank/DDBJ databases">
        <authorList>
            <person name="Rodriguez Cubillos JULIANA M."/>
            <person name="De Vega J."/>
        </authorList>
    </citation>
    <scope>NUCLEOTIDE SEQUENCE</scope>
</reference>
<evidence type="ECO:0000313" key="1">
    <source>
        <dbReference type="EMBL" id="CAJ2665989.1"/>
    </source>
</evidence>
<accession>A0ACB0L992</accession>
<dbReference type="EMBL" id="CASHSV030000513">
    <property type="protein sequence ID" value="CAJ2665989.1"/>
    <property type="molecule type" value="Genomic_DNA"/>
</dbReference>
<sequence length="479" mass="54489">MSVNRKRSHDSISSPSPSTSLLQTNTTLSRLPQLSKTKSLFEIISTNPFFTVEKTLEDSCIDVTPQDIEQVLKLSYRFPAQAFKFFRWASNRINHTPYAWNLVIDILGKNRSFKAMWTVVKSMSRTGLLSRSTFASIFASYVNVGRIADAVRIFEVMNRYGCVQDVISLNSLMSAICDSGRVIEACNYLQTAKKFVRPDYDTYAILMEGLESDGNVVGTKENFYDMIFEIGWDPANFPAYDLFLCTLAKGSDGIHEALKYFDLLRDRGCYPGIRFFGIVLDECVRFNDIRRAEFFWEIMLGKTKLQPTTAMYNSMISMYCYHGDIDAAMNMLNGMVCKGAFPNSLTYNLLFKFFIKGEKLGEASEMFTEMVSNGCVPDQLNCDTAVRVYLDNGDPVMAIKVWKCLVDNYREDLEGTANLLVVGLRDNDRVLEAVKYAEHIIGRGIKLTSSTLSKLRQSLVKERKEFVYEELIAKWKAAY</sequence>
<comment type="caution">
    <text evidence="1">The sequence shown here is derived from an EMBL/GenBank/DDBJ whole genome shotgun (WGS) entry which is preliminary data.</text>
</comment>
<organism evidence="1 2">
    <name type="scientific">Trifolium pratense</name>
    <name type="common">Red clover</name>
    <dbReference type="NCBI Taxonomy" id="57577"/>
    <lineage>
        <taxon>Eukaryota</taxon>
        <taxon>Viridiplantae</taxon>
        <taxon>Streptophyta</taxon>
        <taxon>Embryophyta</taxon>
        <taxon>Tracheophyta</taxon>
        <taxon>Spermatophyta</taxon>
        <taxon>Magnoliopsida</taxon>
        <taxon>eudicotyledons</taxon>
        <taxon>Gunneridae</taxon>
        <taxon>Pentapetalae</taxon>
        <taxon>rosids</taxon>
        <taxon>fabids</taxon>
        <taxon>Fabales</taxon>
        <taxon>Fabaceae</taxon>
        <taxon>Papilionoideae</taxon>
        <taxon>50 kb inversion clade</taxon>
        <taxon>NPAAA clade</taxon>
        <taxon>Hologalegina</taxon>
        <taxon>IRL clade</taxon>
        <taxon>Trifolieae</taxon>
        <taxon>Trifolium</taxon>
    </lineage>
</organism>
<gene>
    <name evidence="1" type="ORF">MILVUS5_LOCUS30863</name>
</gene>
<keyword evidence="2" id="KW-1185">Reference proteome</keyword>
<evidence type="ECO:0000313" key="2">
    <source>
        <dbReference type="Proteomes" id="UP001177021"/>
    </source>
</evidence>
<name>A0ACB0L992_TRIPR</name>